<dbReference type="Proteomes" id="UP001333110">
    <property type="component" value="Unassembled WGS sequence"/>
</dbReference>
<evidence type="ECO:0000313" key="2">
    <source>
        <dbReference type="Proteomes" id="UP001333110"/>
    </source>
</evidence>
<keyword evidence="2" id="KW-1185">Reference proteome</keyword>
<protein>
    <submittedName>
        <fullName evidence="1">Uncharacterized protein</fullName>
    </submittedName>
</protein>
<dbReference type="EMBL" id="JAUNZN010000007">
    <property type="protein sequence ID" value="KAK4818224.1"/>
    <property type="molecule type" value="Genomic_DNA"/>
</dbReference>
<accession>A0AAN7RS95</accession>
<sequence length="112" mass="12994">MHMEGMSYEEWLRTLSLSSLGKRRLRGDLVALYSFLRRGSGEGSADFFSLVPSDRTHGNGSKLSLGRFRLDMRKHFFTKRVVKHWNRLPREVVNAPSLSVFWHLDNALNNML</sequence>
<organism evidence="1 2">
    <name type="scientific">Mycteria americana</name>
    <name type="common">Wood stork</name>
    <dbReference type="NCBI Taxonomy" id="33587"/>
    <lineage>
        <taxon>Eukaryota</taxon>
        <taxon>Metazoa</taxon>
        <taxon>Chordata</taxon>
        <taxon>Craniata</taxon>
        <taxon>Vertebrata</taxon>
        <taxon>Euteleostomi</taxon>
        <taxon>Archelosauria</taxon>
        <taxon>Archosauria</taxon>
        <taxon>Dinosauria</taxon>
        <taxon>Saurischia</taxon>
        <taxon>Theropoda</taxon>
        <taxon>Coelurosauria</taxon>
        <taxon>Aves</taxon>
        <taxon>Neognathae</taxon>
        <taxon>Neoaves</taxon>
        <taxon>Aequornithes</taxon>
        <taxon>Ciconiiformes</taxon>
        <taxon>Ciconiidae</taxon>
        <taxon>Mycteria</taxon>
    </lineage>
</organism>
<name>A0AAN7RS95_MYCAM</name>
<proteinExistence type="predicted"/>
<comment type="caution">
    <text evidence="1">The sequence shown here is derived from an EMBL/GenBank/DDBJ whole genome shotgun (WGS) entry which is preliminary data.</text>
</comment>
<reference evidence="1 2" key="1">
    <citation type="journal article" date="2023" name="J. Hered.">
        <title>Chromosome-level genome of the wood stork (Mycteria americana) provides insight into avian chromosome evolution.</title>
        <authorList>
            <person name="Flamio R. Jr."/>
            <person name="Ramstad K.M."/>
        </authorList>
    </citation>
    <scope>NUCLEOTIDE SEQUENCE [LARGE SCALE GENOMIC DNA]</scope>
    <source>
        <strain evidence="1">JAX WOST 10</strain>
    </source>
</reference>
<evidence type="ECO:0000313" key="1">
    <source>
        <dbReference type="EMBL" id="KAK4818224.1"/>
    </source>
</evidence>
<gene>
    <name evidence="1" type="ORF">QYF61_008714</name>
</gene>
<dbReference type="AlphaFoldDB" id="A0AAN7RS95"/>